<organism evidence="2 3">
    <name type="scientific">Kingdonia uniflora</name>
    <dbReference type="NCBI Taxonomy" id="39325"/>
    <lineage>
        <taxon>Eukaryota</taxon>
        <taxon>Viridiplantae</taxon>
        <taxon>Streptophyta</taxon>
        <taxon>Embryophyta</taxon>
        <taxon>Tracheophyta</taxon>
        <taxon>Spermatophyta</taxon>
        <taxon>Magnoliopsida</taxon>
        <taxon>Ranunculales</taxon>
        <taxon>Circaeasteraceae</taxon>
        <taxon>Kingdonia</taxon>
    </lineage>
</organism>
<protein>
    <submittedName>
        <fullName evidence="2">Uncharacterized protein</fullName>
    </submittedName>
</protein>
<reference evidence="2 3" key="1">
    <citation type="journal article" date="2020" name="IScience">
        <title>Genome Sequencing of the Endangered Kingdonia uniflora (Circaeasteraceae, Ranunculales) Reveals Potential Mechanisms of Evolutionary Specialization.</title>
        <authorList>
            <person name="Sun Y."/>
            <person name="Deng T."/>
            <person name="Zhang A."/>
            <person name="Moore M.J."/>
            <person name="Landis J.B."/>
            <person name="Lin N."/>
            <person name="Zhang H."/>
            <person name="Zhang X."/>
            <person name="Huang J."/>
            <person name="Zhang X."/>
            <person name="Sun H."/>
            <person name="Wang H."/>
        </authorList>
    </citation>
    <scope>NUCLEOTIDE SEQUENCE [LARGE SCALE GENOMIC DNA]</scope>
    <source>
        <strain evidence="2">TB1705</strain>
        <tissue evidence="2">Leaf</tissue>
    </source>
</reference>
<dbReference type="AlphaFoldDB" id="A0A7J7N697"/>
<comment type="caution">
    <text evidence="2">The sequence shown here is derived from an EMBL/GenBank/DDBJ whole genome shotgun (WGS) entry which is preliminary data.</text>
</comment>
<name>A0A7J7N697_9MAGN</name>
<proteinExistence type="predicted"/>
<keyword evidence="1" id="KW-0175">Coiled coil</keyword>
<dbReference type="EMBL" id="JACGCM010001018">
    <property type="protein sequence ID" value="KAF6162657.1"/>
    <property type="molecule type" value="Genomic_DNA"/>
</dbReference>
<evidence type="ECO:0000313" key="3">
    <source>
        <dbReference type="Proteomes" id="UP000541444"/>
    </source>
</evidence>
<dbReference type="Proteomes" id="UP000541444">
    <property type="component" value="Unassembled WGS sequence"/>
</dbReference>
<accession>A0A7J7N697</accession>
<gene>
    <name evidence="2" type="ORF">GIB67_013271</name>
</gene>
<feature type="coiled-coil region" evidence="1">
    <location>
        <begin position="26"/>
        <end position="53"/>
    </location>
</feature>
<evidence type="ECO:0000256" key="1">
    <source>
        <dbReference type="SAM" id="Coils"/>
    </source>
</evidence>
<evidence type="ECO:0000313" key="2">
    <source>
        <dbReference type="EMBL" id="KAF6162657.1"/>
    </source>
</evidence>
<keyword evidence="3" id="KW-1185">Reference proteome</keyword>
<sequence length="111" mass="12983">MKLEIELKRIVNEQCTLEFADRPRQLDGKILECKNLEEKNTSLEEELRSKSGLEDCHQCLYVELNKKLAVLQSHQHVPDKNLAKKYENLLVAHEDVKKKLIVKEDFVSHSK</sequence>